<proteinExistence type="predicted"/>
<dbReference type="EMBL" id="LIST01000003">
    <property type="protein sequence ID" value="KOX96360.1"/>
    <property type="molecule type" value="Genomic_DNA"/>
</dbReference>
<name>A0A0N0UAF8_9EURY</name>
<protein>
    <submittedName>
        <fullName evidence="1">Metal-dependent phosphoesterase</fullName>
    </submittedName>
</protein>
<reference evidence="1 2" key="1">
    <citation type="submission" date="2015-08" db="EMBL/GenBank/DDBJ databases">
        <title>Genomes of Isolates from Cabo Rojo, PR.</title>
        <authorList>
            <person name="Sanchez-Nieves R.L."/>
            <person name="Montalvo-Rodriguez R."/>
        </authorList>
    </citation>
    <scope>NUCLEOTIDE SEQUENCE [LARGE SCALE GENOMIC DNA]</scope>
    <source>
        <strain evidence="1 2">5</strain>
    </source>
</reference>
<dbReference type="RefSeq" id="WP_053771533.1">
    <property type="nucleotide sequence ID" value="NZ_LIST01000003.1"/>
</dbReference>
<dbReference type="Pfam" id="PF13263">
    <property type="entry name" value="PHP_C"/>
    <property type="match status" value="1"/>
</dbReference>
<dbReference type="Gene3D" id="3.20.20.140">
    <property type="entry name" value="Metal-dependent hydrolases"/>
    <property type="match status" value="1"/>
</dbReference>
<dbReference type="InterPro" id="IPR016195">
    <property type="entry name" value="Pol/histidinol_Pase-like"/>
</dbReference>
<dbReference type="AlphaFoldDB" id="A0A0N0UAF8"/>
<comment type="caution">
    <text evidence="1">The sequence shown here is derived from an EMBL/GenBank/DDBJ whole genome shotgun (WGS) entry which is preliminary data.</text>
</comment>
<evidence type="ECO:0000313" key="1">
    <source>
        <dbReference type="EMBL" id="KOX96360.1"/>
    </source>
</evidence>
<dbReference type="PATRIC" id="fig|1705389.3.peg.2334"/>
<dbReference type="Proteomes" id="UP000037747">
    <property type="component" value="Unassembled WGS sequence"/>
</dbReference>
<organism evidence="1 2">
    <name type="scientific">Halorubrum tropicale</name>
    <dbReference type="NCBI Taxonomy" id="1765655"/>
    <lineage>
        <taxon>Archaea</taxon>
        <taxon>Methanobacteriati</taxon>
        <taxon>Methanobacteriota</taxon>
        <taxon>Stenosarchaea group</taxon>
        <taxon>Halobacteria</taxon>
        <taxon>Halobacteriales</taxon>
        <taxon>Haloferacaceae</taxon>
        <taxon>Halorubrum</taxon>
    </lineage>
</organism>
<sequence length="263" mass="29054">MRGRDDRATVTRSQTRVDAHVKVLDDEVVARAKARGIDALVYAPHFTRLPTVRERAARYSDDELTVVPAREVFTGDWGNRRHLLALGLSDPVPDYITFEGAMAEFERQDAAVLVPHPGFATISLTRPEVDAHAARIDAVETYNTKLLPHQNARARRTASETGCAGFGSSYAHLPGTVGEAWTAFGGDLDDAAAVAEAFRERRPRTVIHRGGVGHRLRGLVEFAHLGYENTWAKLDRMFLSGNEPTLPSNVAYEGRFDDVSVYE</sequence>
<dbReference type="OrthoDB" id="190669at2157"/>
<dbReference type="SUPFAM" id="SSF89550">
    <property type="entry name" value="PHP domain-like"/>
    <property type="match status" value="1"/>
</dbReference>
<evidence type="ECO:0000313" key="2">
    <source>
        <dbReference type="Proteomes" id="UP000037747"/>
    </source>
</evidence>
<keyword evidence="2" id="KW-1185">Reference proteome</keyword>
<accession>A0A0N0UAF8</accession>
<gene>
    <name evidence="1" type="ORF">AMR74_07915</name>
</gene>
<dbReference type="STRING" id="1765655.AMR74_07915"/>